<evidence type="ECO:0000313" key="1">
    <source>
        <dbReference type="EMBL" id="KPE50803.1"/>
    </source>
</evidence>
<dbReference type="RefSeq" id="WP_062700217.1">
    <property type="nucleotide sequence ID" value="NZ_LJOD01000008.1"/>
</dbReference>
<dbReference type="Proteomes" id="UP000037953">
    <property type="component" value="Unassembled WGS sequence"/>
</dbReference>
<sequence>MQLENLNSDKFKTLTRPQLGTVKGGERCATRGGSYIAKGIDGLKDGTYTYSEDREEFNSEGTLMHREYCIEGRWYTVRL</sequence>
<gene>
    <name evidence="1" type="ORF">AOB46_13550</name>
</gene>
<dbReference type="PATRIC" id="fig|253.9.peg.4585"/>
<reference evidence="1 2" key="1">
    <citation type="journal article" date="2015" name="Genom Data">
        <title>Draft genome sequence of a multidrug-resistant Chryseobacterium indologenes isolate from Malaysia.</title>
        <authorList>
            <person name="Yu C.Y."/>
            <person name="Ang G.Y."/>
            <person name="Cheng H.J."/>
            <person name="Cheong Y.M."/>
            <person name="Yin W.F."/>
            <person name="Chan K.G."/>
        </authorList>
    </citation>
    <scope>NUCLEOTIDE SEQUENCE [LARGE SCALE GENOMIC DNA]</scope>
    <source>
        <strain evidence="1 2">CI_885</strain>
    </source>
</reference>
<accession>A0A0N0IVT3</accession>
<dbReference type="EMBL" id="LJOD01000008">
    <property type="protein sequence ID" value="KPE50803.1"/>
    <property type="molecule type" value="Genomic_DNA"/>
</dbReference>
<dbReference type="AlphaFoldDB" id="A0A0N0IVT3"/>
<dbReference type="OrthoDB" id="1263704at2"/>
<organism evidence="1 2">
    <name type="scientific">Chryseobacterium indologenes</name>
    <name type="common">Flavobacterium indologenes</name>
    <dbReference type="NCBI Taxonomy" id="253"/>
    <lineage>
        <taxon>Bacteria</taxon>
        <taxon>Pseudomonadati</taxon>
        <taxon>Bacteroidota</taxon>
        <taxon>Flavobacteriia</taxon>
        <taxon>Flavobacteriales</taxon>
        <taxon>Weeksellaceae</taxon>
        <taxon>Chryseobacterium group</taxon>
        <taxon>Chryseobacterium</taxon>
    </lineage>
</organism>
<comment type="caution">
    <text evidence="1">The sequence shown here is derived from an EMBL/GenBank/DDBJ whole genome shotgun (WGS) entry which is preliminary data.</text>
</comment>
<proteinExistence type="predicted"/>
<protein>
    <submittedName>
        <fullName evidence="1">Uncharacterized protein</fullName>
    </submittedName>
</protein>
<name>A0A0N0IVT3_CHRID</name>
<reference evidence="2" key="2">
    <citation type="submission" date="2015-09" db="EMBL/GenBank/DDBJ databases">
        <title>Draft genome sequence of a multidrug-resistant Chryseobacterium indologenes isolate from Malaysia.</title>
        <authorList>
            <person name="Yu C.Y."/>
            <person name="Ang G.Y."/>
            <person name="Chan K.-G."/>
        </authorList>
    </citation>
    <scope>NUCLEOTIDE SEQUENCE [LARGE SCALE GENOMIC DNA]</scope>
    <source>
        <strain evidence="2">CI_885</strain>
    </source>
</reference>
<evidence type="ECO:0000313" key="2">
    <source>
        <dbReference type="Proteomes" id="UP000037953"/>
    </source>
</evidence>